<dbReference type="Pfam" id="PF14291">
    <property type="entry name" value="DUF4371"/>
    <property type="match status" value="1"/>
</dbReference>
<feature type="domain" description="HAT C-terminal dimerisation" evidence="1">
    <location>
        <begin position="860"/>
        <end position="929"/>
    </location>
</feature>
<dbReference type="AlphaFoldDB" id="A0A0D3AWX1"/>
<keyword evidence="4" id="KW-1185">Reference proteome</keyword>
<evidence type="ECO:0000259" key="2">
    <source>
        <dbReference type="Pfam" id="PF14291"/>
    </source>
</evidence>
<evidence type="ECO:0000313" key="3">
    <source>
        <dbReference type="EnsemblPlants" id="Bo2g150110.1"/>
    </source>
</evidence>
<protein>
    <recommendedName>
        <fullName evidence="5">HAT C-terminal dimerisation domain-containing protein</fullName>
    </recommendedName>
</protein>
<dbReference type="Pfam" id="PF05699">
    <property type="entry name" value="Dimer_Tnp_hAT"/>
    <property type="match status" value="1"/>
</dbReference>
<dbReference type="GO" id="GO:0046983">
    <property type="term" value="F:protein dimerization activity"/>
    <property type="evidence" value="ECO:0007669"/>
    <property type="project" value="InterPro"/>
</dbReference>
<organism evidence="3 4">
    <name type="scientific">Brassica oleracea var. oleracea</name>
    <dbReference type="NCBI Taxonomy" id="109376"/>
    <lineage>
        <taxon>Eukaryota</taxon>
        <taxon>Viridiplantae</taxon>
        <taxon>Streptophyta</taxon>
        <taxon>Embryophyta</taxon>
        <taxon>Tracheophyta</taxon>
        <taxon>Spermatophyta</taxon>
        <taxon>Magnoliopsida</taxon>
        <taxon>eudicotyledons</taxon>
        <taxon>Gunneridae</taxon>
        <taxon>Pentapetalae</taxon>
        <taxon>rosids</taxon>
        <taxon>malvids</taxon>
        <taxon>Brassicales</taxon>
        <taxon>Brassicaceae</taxon>
        <taxon>Brassiceae</taxon>
        <taxon>Brassica</taxon>
    </lineage>
</organism>
<dbReference type="PANTHER" id="PTHR45749">
    <property type="match status" value="1"/>
</dbReference>
<evidence type="ECO:0008006" key="5">
    <source>
        <dbReference type="Google" id="ProtNLM"/>
    </source>
</evidence>
<dbReference type="PANTHER" id="PTHR45749:SF35">
    <property type="entry name" value="AC-LIKE TRANSPOSASE-RELATED"/>
    <property type="match status" value="1"/>
</dbReference>
<dbReference type="Gramene" id="Bo2g150110.1">
    <property type="protein sequence ID" value="Bo2g150110.1"/>
    <property type="gene ID" value="Bo2g150110"/>
</dbReference>
<name>A0A0D3AWX1_BRAOL</name>
<dbReference type="Proteomes" id="UP000032141">
    <property type="component" value="Chromosome C2"/>
</dbReference>
<evidence type="ECO:0000259" key="1">
    <source>
        <dbReference type="Pfam" id="PF05699"/>
    </source>
</evidence>
<proteinExistence type="predicted"/>
<dbReference type="InterPro" id="IPR025398">
    <property type="entry name" value="DUF4371"/>
</dbReference>
<evidence type="ECO:0000313" key="4">
    <source>
        <dbReference type="Proteomes" id="UP000032141"/>
    </source>
</evidence>
<dbReference type="eggNOG" id="ENOG502QRPA">
    <property type="taxonomic scope" value="Eukaryota"/>
</dbReference>
<dbReference type="STRING" id="109376.A0A0D3AWX1"/>
<dbReference type="InterPro" id="IPR012337">
    <property type="entry name" value="RNaseH-like_sf"/>
</dbReference>
<dbReference type="InterPro" id="IPR008906">
    <property type="entry name" value="HATC_C_dom"/>
</dbReference>
<dbReference type="EnsemblPlants" id="Bo2g150110.1">
    <property type="protein sequence ID" value="Bo2g150110.1"/>
    <property type="gene ID" value="Bo2g150110"/>
</dbReference>
<dbReference type="SUPFAM" id="SSF53098">
    <property type="entry name" value="Ribonuclease H-like"/>
    <property type="match status" value="2"/>
</dbReference>
<reference evidence="3" key="2">
    <citation type="submission" date="2015-03" db="UniProtKB">
        <authorList>
            <consortium name="EnsemblPlants"/>
        </authorList>
    </citation>
    <scope>IDENTIFICATION</scope>
</reference>
<dbReference type="HOGENOM" id="CLU_304453_0_0_1"/>
<accession>A0A0D3AWX1</accession>
<feature type="domain" description="DUF4371" evidence="2">
    <location>
        <begin position="12"/>
        <end position="97"/>
    </location>
</feature>
<sequence>MYLLKIRCAKYYSVILDYTPDISNTEQMSLVIRCVDISETSPKIEEFFLTFLVIKDKTGEGLFGTLQDVLADLGLSIDDIRGQGYDNGSNMKGKHKGVQKRLLEINPRAVYTPCGCHSLNLALSDIACSSDIAVLFFGVVQRIYCLFSSSTNNCDIFKEIVNGITVKPFSQTRWESRINSIKAIRFQAPKIREALFYLADNSDNPKTRSEAESLAMSDTHGIGNFEFVFGMIIWYELLFVVNKVSKILQSEDMDIDIAIAQVKGLVSFFKDYRETGFQKSKREAERIATEMEIDPMFSKKAKRPTKRKQFYGEEPDKVGEVVVLTPEEDFRINYFIKIVDQGLVSLETRFDQLQGYEKTFGFLFDFKKLKLAEDDKLMVSCANLEVFLKHGNYSDIDGDDLFLELKLLRGGLPEGITKAAGILDIKKFFKAEAHKISIKKFFKAEAHKISIKKFFKAEAHKISIKKFFKAEAHKISIKKFFKAEAHKISIKKFFKAEAHKISIKKFFKAEAHKISIKKFFKAEAHKISIKKFFKAEAHKIVSTVDINPRAVYTPCGCHSLNLALSDIACSSDIAVLFFGVVQRIYCLFSSSTNNCDIFKEIVNGITVKPFSQTRWESRINSIKAIRFQAPKIREALFYLADNSDNPKTRSEAESLAMSDTHGIGNFEFVFGMIIWYELLFVVNKVSKILQSEDMDIDIAIAQVKGLVSFFKDYRETGFQKSKREAERIATEMEIDPMFSKKAKRPTKRKQFYGEEPDKVGEVVVLTPEEDFRINYFIKIVDQGLVSLETRFDQLQGYEKTFGFLFDFKKLKLAEDDKLMVSCANLEVFLKHGNYSDIDGDDLFLELKLLRGGLPEGITKAAGILEFLKRRESCYPNTWTAYRIMMTIPVSVASAERSFSNLKLIKSYLRSSMSQERLNGLSMLSIERDMAEKLDCTNLMNEFAGRNARRIIFQQYCIGFHIFKYFCLTLFI</sequence>
<reference evidence="3 4" key="1">
    <citation type="journal article" date="2014" name="Genome Biol.">
        <title>Transcriptome and methylome profiling reveals relics of genome dominance in the mesopolyploid Brassica oleracea.</title>
        <authorList>
            <person name="Parkin I.A."/>
            <person name="Koh C."/>
            <person name="Tang H."/>
            <person name="Robinson S.J."/>
            <person name="Kagale S."/>
            <person name="Clarke W.E."/>
            <person name="Town C.D."/>
            <person name="Nixon J."/>
            <person name="Krishnakumar V."/>
            <person name="Bidwell S.L."/>
            <person name="Denoeud F."/>
            <person name="Belcram H."/>
            <person name="Links M.G."/>
            <person name="Just J."/>
            <person name="Clarke C."/>
            <person name="Bender T."/>
            <person name="Huebert T."/>
            <person name="Mason A.S."/>
            <person name="Pires J.C."/>
            <person name="Barker G."/>
            <person name="Moore J."/>
            <person name="Walley P.G."/>
            <person name="Manoli S."/>
            <person name="Batley J."/>
            <person name="Edwards D."/>
            <person name="Nelson M.N."/>
            <person name="Wang X."/>
            <person name="Paterson A.H."/>
            <person name="King G."/>
            <person name="Bancroft I."/>
            <person name="Chalhoub B."/>
            <person name="Sharpe A.G."/>
        </authorList>
    </citation>
    <scope>NUCLEOTIDE SEQUENCE</scope>
    <source>
        <strain evidence="3 4">cv. TO1000</strain>
    </source>
</reference>